<dbReference type="GO" id="GO:0035473">
    <property type="term" value="F:lipase binding"/>
    <property type="evidence" value="ECO:0007669"/>
    <property type="project" value="InterPro"/>
</dbReference>
<protein>
    <submittedName>
        <fullName evidence="13">Colipase</fullName>
    </submittedName>
</protein>
<dbReference type="InterPro" id="IPR001981">
    <property type="entry name" value="Colipase"/>
</dbReference>
<proteinExistence type="predicted"/>
<keyword evidence="6" id="KW-0732">Signal</keyword>
<keyword evidence="7" id="KW-0222">Digestion</keyword>
<feature type="domain" description="Colipase N-terminal" evidence="11">
    <location>
        <begin position="34"/>
        <end position="66"/>
    </location>
</feature>
<dbReference type="GO" id="GO:0001523">
    <property type="term" value="P:retinoid metabolic process"/>
    <property type="evidence" value="ECO:0007669"/>
    <property type="project" value="Ensembl"/>
</dbReference>
<keyword evidence="5" id="KW-0964">Secreted</keyword>
<dbReference type="GeneTree" id="ENSGT00390000012644"/>
<gene>
    <name evidence="13" type="primary">CLPS</name>
</gene>
<dbReference type="Ensembl" id="ENSPMRT00000024856.1">
    <property type="protein sequence ID" value="ENSPMRP00000023415.1"/>
    <property type="gene ID" value="ENSPMRG00000015194.1"/>
</dbReference>
<comment type="subcellular location">
    <subcellularLocation>
        <location evidence="3">Secreted</location>
    </subcellularLocation>
</comment>
<reference evidence="13 14" key="1">
    <citation type="journal article" date="2019" name="Proc. Natl. Acad. Sci. U.S.A.">
        <title>Regulatory changes in pterin and carotenoid genes underlie balanced color polymorphisms in the wall lizard.</title>
        <authorList>
            <person name="Andrade P."/>
            <person name="Pinho C."/>
            <person name="Perez I de Lanuza G."/>
            <person name="Afonso S."/>
            <person name="Brejcha J."/>
            <person name="Rubin C.J."/>
            <person name="Wallerman O."/>
            <person name="Pereira P."/>
            <person name="Sabatino S.J."/>
            <person name="Bellati A."/>
            <person name="Pellitteri-Rosa D."/>
            <person name="Bosakova Z."/>
            <person name="Bunikis I."/>
            <person name="Carretero M.A."/>
            <person name="Feiner N."/>
            <person name="Marsik P."/>
            <person name="Pauperio F."/>
            <person name="Salvi D."/>
            <person name="Soler L."/>
            <person name="While G.M."/>
            <person name="Uller T."/>
            <person name="Font E."/>
            <person name="Andersson L."/>
            <person name="Carneiro M."/>
        </authorList>
    </citation>
    <scope>NUCLEOTIDE SEQUENCE</scope>
</reference>
<evidence type="ECO:0000256" key="2">
    <source>
        <dbReference type="ARBA" id="ARBA00003508"/>
    </source>
</evidence>
<dbReference type="CDD" id="cd23011">
    <property type="entry name" value="CLPS"/>
    <property type="match status" value="1"/>
</dbReference>
<dbReference type="InterPro" id="IPR017913">
    <property type="entry name" value="Colipase_N"/>
</dbReference>
<dbReference type="Proteomes" id="UP000472272">
    <property type="component" value="Chromosome 6"/>
</dbReference>
<dbReference type="InterPro" id="IPR047576">
    <property type="entry name" value="CLPS_chr"/>
</dbReference>
<dbReference type="SUPFAM" id="SSF57190">
    <property type="entry name" value="Colipase-like"/>
    <property type="match status" value="2"/>
</dbReference>
<dbReference type="Pfam" id="PF01114">
    <property type="entry name" value="Colipase"/>
    <property type="match status" value="1"/>
</dbReference>
<comment type="function">
    <text evidence="2">Colipase is a cofactor of pancreatic lipase. It allows the lipase to anchor itself to the lipid-water interface. Without colipase the enzyme is washed off by bile salts, which have an inhibitory effect on the lipase.</text>
</comment>
<keyword evidence="10" id="KW-1015">Disulfide bond</keyword>
<dbReference type="PROSITE" id="PS51342">
    <property type="entry name" value="COLIPASE_2"/>
    <property type="match status" value="1"/>
</dbReference>
<dbReference type="AlphaFoldDB" id="A0A670JHG0"/>
<dbReference type="GO" id="GO:0007586">
    <property type="term" value="P:digestion"/>
    <property type="evidence" value="ECO:0007669"/>
    <property type="project" value="UniProtKB-KW"/>
</dbReference>
<dbReference type="Gene3D" id="2.10.80.10">
    <property type="entry name" value="Lipase, subunit A"/>
    <property type="match status" value="1"/>
</dbReference>
<evidence type="ECO:0000256" key="9">
    <source>
        <dbReference type="ARBA" id="ARBA00023098"/>
    </source>
</evidence>
<dbReference type="GO" id="GO:0008047">
    <property type="term" value="F:enzyme activator activity"/>
    <property type="evidence" value="ECO:0007669"/>
    <property type="project" value="Ensembl"/>
</dbReference>
<evidence type="ECO:0000256" key="7">
    <source>
        <dbReference type="ARBA" id="ARBA00022757"/>
    </source>
</evidence>
<feature type="domain" description="Colipase C-terminal" evidence="12">
    <location>
        <begin position="70"/>
        <end position="112"/>
    </location>
</feature>
<evidence type="ECO:0000256" key="5">
    <source>
        <dbReference type="ARBA" id="ARBA00022525"/>
    </source>
</evidence>
<dbReference type="PRINTS" id="PR00128">
    <property type="entry name" value="COLIPASE"/>
</dbReference>
<evidence type="ECO:0000256" key="6">
    <source>
        <dbReference type="ARBA" id="ARBA00022729"/>
    </source>
</evidence>
<dbReference type="PANTHER" id="PTHR10041:SF9">
    <property type="entry name" value="COLIPASE"/>
    <property type="match status" value="1"/>
</dbReference>
<evidence type="ECO:0000256" key="1">
    <source>
        <dbReference type="ARBA" id="ARBA00002722"/>
    </source>
</evidence>
<evidence type="ECO:0000256" key="8">
    <source>
        <dbReference type="ARBA" id="ARBA00022963"/>
    </source>
</evidence>
<dbReference type="GO" id="GO:0009617">
    <property type="term" value="P:response to bacterium"/>
    <property type="evidence" value="ECO:0007669"/>
    <property type="project" value="Ensembl"/>
</dbReference>
<evidence type="ECO:0000259" key="11">
    <source>
        <dbReference type="Pfam" id="PF01114"/>
    </source>
</evidence>
<dbReference type="OMA" id="NRNFGVC"/>
<dbReference type="PANTHER" id="PTHR10041">
    <property type="entry name" value="COLIPASE"/>
    <property type="match status" value="1"/>
</dbReference>
<dbReference type="Pfam" id="PF02740">
    <property type="entry name" value="Colipase_C"/>
    <property type="match status" value="1"/>
</dbReference>
<dbReference type="InterPro" id="IPR017914">
    <property type="entry name" value="Colipase_C"/>
</dbReference>
<dbReference type="SMART" id="SM00023">
    <property type="entry name" value="COLIPASE"/>
    <property type="match status" value="1"/>
</dbReference>
<evidence type="ECO:0000256" key="4">
    <source>
        <dbReference type="ARBA" id="ARBA00011263"/>
    </source>
</evidence>
<evidence type="ECO:0000256" key="3">
    <source>
        <dbReference type="ARBA" id="ARBA00004613"/>
    </source>
</evidence>
<organism evidence="13 14">
    <name type="scientific">Podarcis muralis</name>
    <name type="common">Wall lizard</name>
    <name type="synonym">Lacerta muralis</name>
    <dbReference type="NCBI Taxonomy" id="64176"/>
    <lineage>
        <taxon>Eukaryota</taxon>
        <taxon>Metazoa</taxon>
        <taxon>Chordata</taxon>
        <taxon>Craniata</taxon>
        <taxon>Vertebrata</taxon>
        <taxon>Euteleostomi</taxon>
        <taxon>Lepidosauria</taxon>
        <taxon>Squamata</taxon>
        <taxon>Bifurcata</taxon>
        <taxon>Unidentata</taxon>
        <taxon>Episquamata</taxon>
        <taxon>Laterata</taxon>
        <taxon>Lacertibaenia</taxon>
        <taxon>Lacertidae</taxon>
        <taxon>Podarcis</taxon>
    </lineage>
</organism>
<keyword evidence="8" id="KW-0442">Lipid degradation</keyword>
<keyword evidence="14" id="KW-1185">Reference proteome</keyword>
<evidence type="ECO:0000313" key="14">
    <source>
        <dbReference type="Proteomes" id="UP000472272"/>
    </source>
</evidence>
<evidence type="ECO:0000313" key="13">
    <source>
        <dbReference type="Ensembl" id="ENSPMRP00000023415.1"/>
    </source>
</evidence>
<dbReference type="GO" id="GO:0005576">
    <property type="term" value="C:extracellular region"/>
    <property type="evidence" value="ECO:0007669"/>
    <property type="project" value="UniProtKB-SubCell"/>
</dbReference>
<dbReference type="GO" id="GO:0016042">
    <property type="term" value="P:lipid catabolic process"/>
    <property type="evidence" value="ECO:0007669"/>
    <property type="project" value="UniProtKB-KW"/>
</dbReference>
<name>A0A670JHG0_PODMU</name>
<keyword evidence="9" id="KW-0443">Lipid metabolism</keyword>
<evidence type="ECO:0000259" key="12">
    <source>
        <dbReference type="Pfam" id="PF02740"/>
    </source>
</evidence>
<reference evidence="13" key="2">
    <citation type="submission" date="2025-08" db="UniProtKB">
        <authorList>
            <consortium name="Ensembl"/>
        </authorList>
    </citation>
    <scope>IDENTIFICATION</scope>
</reference>
<reference evidence="13" key="3">
    <citation type="submission" date="2025-09" db="UniProtKB">
        <authorList>
            <consortium name="Ensembl"/>
        </authorList>
    </citation>
    <scope>IDENTIFICATION</scope>
</reference>
<sequence length="123" mass="13703">MTKLLLAQQNTVTSARVHGNAIYLLTTTVPIYLLENGELCLNSLQCKNGCCHRGSGLSLARCADKAAEFQECSRWHLTGIYYRCPCENGLSCEVDRTIIGTITNTDYGICEDPARKLYVEEKH</sequence>
<evidence type="ECO:0000256" key="10">
    <source>
        <dbReference type="ARBA" id="ARBA00023157"/>
    </source>
</evidence>
<comment type="subunit">
    <text evidence="4">Forms a 1:1 stoichiometric complex with pancreatic lipase.</text>
</comment>
<comment type="function">
    <text evidence="1">Enterostatin has a biological activity as a satiety signal.</text>
</comment>
<accession>A0A670JHG0</accession>